<dbReference type="InterPro" id="IPR011600">
    <property type="entry name" value="Pept_C14_caspase"/>
</dbReference>
<dbReference type="SUPFAM" id="SSF52129">
    <property type="entry name" value="Caspase-like"/>
    <property type="match status" value="1"/>
</dbReference>
<dbReference type="InterPro" id="IPR050452">
    <property type="entry name" value="Metacaspase"/>
</dbReference>
<proteinExistence type="predicted"/>
<evidence type="ECO:0000313" key="2">
    <source>
        <dbReference type="EMBL" id="MBU3854635.1"/>
    </source>
</evidence>
<dbReference type="Proteomes" id="UP000823865">
    <property type="component" value="Unassembled WGS sequence"/>
</dbReference>
<evidence type="ECO:0000313" key="3">
    <source>
        <dbReference type="Proteomes" id="UP000823865"/>
    </source>
</evidence>
<gene>
    <name evidence="2" type="ORF">H9789_12635</name>
</gene>
<organism evidence="2 3">
    <name type="scientific">Candidatus Paraprevotella stercoravium</name>
    <dbReference type="NCBI Taxonomy" id="2838725"/>
    <lineage>
        <taxon>Bacteria</taxon>
        <taxon>Pseudomonadati</taxon>
        <taxon>Bacteroidota</taxon>
        <taxon>Bacteroidia</taxon>
        <taxon>Bacteroidales</taxon>
        <taxon>Prevotellaceae</taxon>
        <taxon>Paraprevotella</taxon>
    </lineage>
</organism>
<sequence length="243" mass="27397">MKRIILFFLLIVPLVTGIDARTFVLITGVSNYGSENINLHQTTKDAKRFKAVMETQTKDITLLTSRYANKANILEKLSAICNRAQKGDRIIFFFSGHGMPGAICTYDYTITYEELVDKLAESSAGEKICFIDACHAGTMADAVPAQRRYSWAKAVTENRNQAFFVSCRADEYSMESAFVGQGYFTQALLKGIRGKSDEDSNRKVTVIELFKYIYNDVTYRTKGKQHPQLIAPKTMYDSVVAVW</sequence>
<dbReference type="AlphaFoldDB" id="A0A9E2L807"/>
<reference evidence="2" key="1">
    <citation type="journal article" date="2021" name="PeerJ">
        <title>Extensive microbial diversity within the chicken gut microbiome revealed by metagenomics and culture.</title>
        <authorList>
            <person name="Gilroy R."/>
            <person name="Ravi A."/>
            <person name="Getino M."/>
            <person name="Pursley I."/>
            <person name="Horton D.L."/>
            <person name="Alikhan N.F."/>
            <person name="Baker D."/>
            <person name="Gharbi K."/>
            <person name="Hall N."/>
            <person name="Watson M."/>
            <person name="Adriaenssens E.M."/>
            <person name="Foster-Nyarko E."/>
            <person name="Jarju S."/>
            <person name="Secka A."/>
            <person name="Antonio M."/>
            <person name="Oren A."/>
            <person name="Chaudhuri R.R."/>
            <person name="La Ragione R."/>
            <person name="Hildebrand F."/>
            <person name="Pallen M.J."/>
        </authorList>
    </citation>
    <scope>NUCLEOTIDE SEQUENCE</scope>
    <source>
        <strain evidence="2">G3-2149</strain>
    </source>
</reference>
<evidence type="ECO:0000259" key="1">
    <source>
        <dbReference type="Pfam" id="PF00656"/>
    </source>
</evidence>
<dbReference type="GO" id="GO:0006508">
    <property type="term" value="P:proteolysis"/>
    <property type="evidence" value="ECO:0007669"/>
    <property type="project" value="InterPro"/>
</dbReference>
<name>A0A9E2L807_9BACT</name>
<dbReference type="Pfam" id="PF00656">
    <property type="entry name" value="Peptidase_C14"/>
    <property type="match status" value="1"/>
</dbReference>
<dbReference type="PANTHER" id="PTHR48104">
    <property type="entry name" value="METACASPASE-4"/>
    <property type="match status" value="1"/>
</dbReference>
<dbReference type="GO" id="GO:0005737">
    <property type="term" value="C:cytoplasm"/>
    <property type="evidence" value="ECO:0007669"/>
    <property type="project" value="TreeGrafter"/>
</dbReference>
<accession>A0A9E2L807</accession>
<dbReference type="EMBL" id="JAHLFU010000262">
    <property type="protein sequence ID" value="MBU3854635.1"/>
    <property type="molecule type" value="Genomic_DNA"/>
</dbReference>
<protein>
    <submittedName>
        <fullName evidence="2">Caspase family protein</fullName>
    </submittedName>
</protein>
<dbReference type="Gene3D" id="3.40.50.1460">
    <property type="match status" value="1"/>
</dbReference>
<dbReference type="InterPro" id="IPR029030">
    <property type="entry name" value="Caspase-like_dom_sf"/>
</dbReference>
<comment type="caution">
    <text evidence="2">The sequence shown here is derived from an EMBL/GenBank/DDBJ whole genome shotgun (WGS) entry which is preliminary data.</text>
</comment>
<reference evidence="2" key="2">
    <citation type="submission" date="2021-04" db="EMBL/GenBank/DDBJ databases">
        <authorList>
            <person name="Gilroy R."/>
        </authorList>
    </citation>
    <scope>NUCLEOTIDE SEQUENCE</scope>
    <source>
        <strain evidence="2">G3-2149</strain>
    </source>
</reference>
<dbReference type="PANTHER" id="PTHR48104:SF30">
    <property type="entry name" value="METACASPASE-1"/>
    <property type="match status" value="1"/>
</dbReference>
<feature type="domain" description="Peptidase C14 caspase" evidence="1">
    <location>
        <begin position="23"/>
        <end position="231"/>
    </location>
</feature>
<dbReference type="GO" id="GO:0004197">
    <property type="term" value="F:cysteine-type endopeptidase activity"/>
    <property type="evidence" value="ECO:0007669"/>
    <property type="project" value="InterPro"/>
</dbReference>